<sequence>MGKGFRDKTCVYCGIDHAASTADHVVAREFFLEPYRVALPKVPACVNCNNAKSQLEHYVLTVLPFGGSNTGASGYLDGRVKRRLQKNRRLQRALAVGMRTKLVKAGAGPWQEAGTLPFESAKLMQLGAFIVRGLAWHHWKTIFLPSITVKADLFNERGREFFERVWGHPDWAHRVEKHLGGDVVVYRGASALGRPNVSVWEISFFGRVELGGDPRQPGEVSRALYCATFDPAGSDSLTSALT</sequence>
<organism evidence="2 4">
    <name type="scientific">Paraburkholderia fungorum</name>
    <dbReference type="NCBI Taxonomy" id="134537"/>
    <lineage>
        <taxon>Bacteria</taxon>
        <taxon>Pseudomonadati</taxon>
        <taxon>Pseudomonadota</taxon>
        <taxon>Betaproteobacteria</taxon>
        <taxon>Burkholderiales</taxon>
        <taxon>Burkholderiaceae</taxon>
        <taxon>Paraburkholderia</taxon>
    </lineage>
</organism>
<evidence type="ECO:0000313" key="2">
    <source>
        <dbReference type="EMBL" id="MDT8842626.1"/>
    </source>
</evidence>
<dbReference type="GeneID" id="66513552"/>
<gene>
    <name evidence="1" type="ORF">OI25_7204</name>
    <name evidence="2" type="ORF">ParKJ_34890</name>
</gene>
<dbReference type="AlphaFoldDB" id="A0AAP5QEB6"/>
<evidence type="ECO:0000313" key="1">
    <source>
        <dbReference type="EMBL" id="AJZ56909.1"/>
    </source>
</evidence>
<dbReference type="EMBL" id="JANSLM010000018">
    <property type="protein sequence ID" value="MDT8842626.1"/>
    <property type="molecule type" value="Genomic_DNA"/>
</dbReference>
<accession>A0AAP5QEB6</accession>
<dbReference type="KEGG" id="bfn:OI25_7204"/>
<name>A0AAP5QEB6_9BURK</name>
<reference evidence="2" key="2">
    <citation type="submission" date="2022-08" db="EMBL/GenBank/DDBJ databases">
        <authorList>
            <person name="Kim S.-J."/>
        </authorList>
    </citation>
    <scope>NUCLEOTIDE SEQUENCE</scope>
    <source>
        <strain evidence="2">KJ</strain>
    </source>
</reference>
<dbReference type="Proteomes" id="UP001246473">
    <property type="component" value="Unassembled WGS sequence"/>
</dbReference>
<dbReference type="EMBL" id="CP010025">
    <property type="protein sequence ID" value="AJZ56909.1"/>
    <property type="molecule type" value="Genomic_DNA"/>
</dbReference>
<evidence type="ECO:0008006" key="5">
    <source>
        <dbReference type="Google" id="ProtNLM"/>
    </source>
</evidence>
<evidence type="ECO:0000313" key="3">
    <source>
        <dbReference type="Proteomes" id="UP000032614"/>
    </source>
</evidence>
<dbReference type="RefSeq" id="WP_046564646.1">
    <property type="nucleotide sequence ID" value="NZ_CP010025.1"/>
</dbReference>
<evidence type="ECO:0000313" key="4">
    <source>
        <dbReference type="Proteomes" id="UP001246473"/>
    </source>
</evidence>
<proteinExistence type="predicted"/>
<reference evidence="1 3" key="1">
    <citation type="journal article" date="2015" name="Genome Announc.">
        <title>Complete genome sequences for 59 burkholderia isolates, both pathogenic and near neighbor.</title>
        <authorList>
            <person name="Johnson S.L."/>
            <person name="Bishop-Lilly K.A."/>
            <person name="Ladner J.T."/>
            <person name="Daligault H.E."/>
            <person name="Davenport K.W."/>
            <person name="Jaissle J."/>
            <person name="Frey K.G."/>
            <person name="Koroleva G.I."/>
            <person name="Bruce D.C."/>
            <person name="Coyne S.R."/>
            <person name="Broomall S.M."/>
            <person name="Li P.E."/>
            <person name="Teshima H."/>
            <person name="Gibbons H.S."/>
            <person name="Palacios G.F."/>
            <person name="Rosenzweig C.N."/>
            <person name="Redden C.L."/>
            <person name="Xu Y."/>
            <person name="Minogue T.D."/>
            <person name="Chain P.S."/>
        </authorList>
    </citation>
    <scope>NUCLEOTIDE SEQUENCE [LARGE SCALE GENOMIC DNA]</scope>
    <source>
        <strain evidence="1 3">ATCC BAA-463</strain>
    </source>
</reference>
<dbReference type="Proteomes" id="UP000032614">
    <property type="component" value="Chromosome 3"/>
</dbReference>
<protein>
    <recommendedName>
        <fullName evidence="5">HNH endonuclease</fullName>
    </recommendedName>
</protein>